<keyword evidence="4" id="KW-1185">Reference proteome</keyword>
<dbReference type="Pfam" id="PF00106">
    <property type="entry name" value="adh_short"/>
    <property type="match status" value="1"/>
</dbReference>
<dbReference type="AlphaFoldDB" id="A0A813ENW9"/>
<dbReference type="Proteomes" id="UP000654075">
    <property type="component" value="Unassembled WGS sequence"/>
</dbReference>
<name>A0A813ENW9_POLGL</name>
<comment type="similarity">
    <text evidence="1">Belongs to the short-chain dehydrogenases/reductases (SDR) family.</text>
</comment>
<evidence type="ECO:0000313" key="4">
    <source>
        <dbReference type="Proteomes" id="UP000654075"/>
    </source>
</evidence>
<dbReference type="SUPFAM" id="SSF51735">
    <property type="entry name" value="NAD(P)-binding Rossmann-fold domains"/>
    <property type="match status" value="1"/>
</dbReference>
<evidence type="ECO:0000313" key="3">
    <source>
        <dbReference type="EMBL" id="CAE8600686.1"/>
    </source>
</evidence>
<comment type="caution">
    <text evidence="3">The sequence shown here is derived from an EMBL/GenBank/DDBJ whole genome shotgun (WGS) entry which is preliminary data.</text>
</comment>
<evidence type="ECO:0000256" key="2">
    <source>
        <dbReference type="ARBA" id="ARBA00023002"/>
    </source>
</evidence>
<evidence type="ECO:0008006" key="5">
    <source>
        <dbReference type="Google" id="ProtNLM"/>
    </source>
</evidence>
<dbReference type="PANTHER" id="PTHR24320">
    <property type="entry name" value="RETINOL DEHYDROGENASE"/>
    <property type="match status" value="1"/>
</dbReference>
<dbReference type="GO" id="GO:0016491">
    <property type="term" value="F:oxidoreductase activity"/>
    <property type="evidence" value="ECO:0007669"/>
    <property type="project" value="UniProtKB-KW"/>
</dbReference>
<keyword evidence="2" id="KW-0560">Oxidoreductase</keyword>
<dbReference type="InterPro" id="IPR002347">
    <property type="entry name" value="SDR_fam"/>
</dbReference>
<organism evidence="3 4">
    <name type="scientific">Polarella glacialis</name>
    <name type="common">Dinoflagellate</name>
    <dbReference type="NCBI Taxonomy" id="89957"/>
    <lineage>
        <taxon>Eukaryota</taxon>
        <taxon>Sar</taxon>
        <taxon>Alveolata</taxon>
        <taxon>Dinophyceae</taxon>
        <taxon>Suessiales</taxon>
        <taxon>Suessiaceae</taxon>
        <taxon>Polarella</taxon>
    </lineage>
</organism>
<dbReference type="PANTHER" id="PTHR24320:SF148">
    <property type="entry name" value="NAD(P)-BINDING ROSSMANN-FOLD SUPERFAMILY PROTEIN"/>
    <property type="match status" value="1"/>
</dbReference>
<sequence>MVVSCGWLTGIAPTSAAPASLGFQHHVSKARRPAARTAVAADDLLPNGLRAGAGAAQGRRATALLGVTGLLAAARPRRARAAESRLAAKLEREGGEGKIALVTGASSGIGKATVEALARSGQYARIFLAGHDEAKIRAAMQEIEAQSRGGDVSKLEFLPLELASLDSVRKAAQSFQDLGLPLHTLVCDAAVMAVPERRVTQDGFELQLEVNYLSHFLLVNLLLPELRAAGNPSDPARIISVSSSAHFVKSPLGFGDTSDLNLSGGEGDSHAYYPWTAYGQSKLAQVMFTYELARRLKLRSFPVVANVLDPSFVDTELQRYLPAQAPSVAMKLLAKTPQQGAATPVLLATDSYSGRSSGLYWADSHTAESLGRGATPFPNKELAVEGSTSYDERAWEALWKESARLVALRDTI</sequence>
<dbReference type="InterPro" id="IPR036291">
    <property type="entry name" value="NAD(P)-bd_dom_sf"/>
</dbReference>
<proteinExistence type="inferred from homology"/>
<protein>
    <recommendedName>
        <fullName evidence="5">Protochlorophyllide reductase</fullName>
    </recommendedName>
</protein>
<gene>
    <name evidence="3" type="ORF">PGLA1383_LOCUS18995</name>
</gene>
<evidence type="ECO:0000256" key="1">
    <source>
        <dbReference type="ARBA" id="ARBA00006484"/>
    </source>
</evidence>
<dbReference type="OrthoDB" id="1274115at2759"/>
<accession>A0A813ENW9</accession>
<dbReference type="PRINTS" id="PR00081">
    <property type="entry name" value="GDHRDH"/>
</dbReference>
<dbReference type="EMBL" id="CAJNNV010012362">
    <property type="protein sequence ID" value="CAE8600686.1"/>
    <property type="molecule type" value="Genomic_DNA"/>
</dbReference>
<dbReference type="Gene3D" id="3.40.50.720">
    <property type="entry name" value="NAD(P)-binding Rossmann-like Domain"/>
    <property type="match status" value="1"/>
</dbReference>
<reference evidence="3" key="1">
    <citation type="submission" date="2021-02" db="EMBL/GenBank/DDBJ databases">
        <authorList>
            <person name="Dougan E. K."/>
            <person name="Rhodes N."/>
            <person name="Thang M."/>
            <person name="Chan C."/>
        </authorList>
    </citation>
    <scope>NUCLEOTIDE SEQUENCE</scope>
</reference>
<dbReference type="OMA" id="GNWKDYQ"/>